<protein>
    <submittedName>
        <fullName evidence="1">Uncharacterized protein</fullName>
    </submittedName>
</protein>
<keyword evidence="2" id="KW-1185">Reference proteome</keyword>
<dbReference type="Proteomes" id="UP000181997">
    <property type="component" value="Unassembled WGS sequence"/>
</dbReference>
<evidence type="ECO:0000313" key="1">
    <source>
        <dbReference type="EMBL" id="SCB99903.1"/>
    </source>
</evidence>
<reference evidence="2" key="1">
    <citation type="submission" date="2016-08" db="EMBL/GenBank/DDBJ databases">
        <authorList>
            <person name="Varghese N."/>
            <person name="Submissions Spin"/>
        </authorList>
    </citation>
    <scope>NUCLEOTIDE SEQUENCE [LARGE SCALE GENOMIC DNA]</scope>
    <source>
        <strain evidence="2">SGD-1123</strain>
    </source>
</reference>
<evidence type="ECO:0000313" key="2">
    <source>
        <dbReference type="Proteomes" id="UP000181997"/>
    </source>
</evidence>
<proteinExistence type="predicted"/>
<sequence>MGVFSYVQDFCTTCRPAQMQYLVVFYQYEFRTKYLCTIMNYYSIIIVLHNLEVHT</sequence>
<gene>
    <name evidence="1" type="ORF">GA0061094_1749</name>
</gene>
<organism evidence="1 2">
    <name type="scientific">[Bacillus] enclensis</name>
    <dbReference type="NCBI Taxonomy" id="1402860"/>
    <lineage>
        <taxon>Bacteria</taxon>
        <taxon>Bacillati</taxon>
        <taxon>Bacillota</taxon>
        <taxon>Bacilli</taxon>
        <taxon>Bacillales</taxon>
        <taxon>Bacillaceae</taxon>
        <taxon>Rossellomorea</taxon>
    </lineage>
</organism>
<dbReference type="EMBL" id="FMAU01000002">
    <property type="protein sequence ID" value="SCB99903.1"/>
    <property type="molecule type" value="Genomic_DNA"/>
</dbReference>
<name>A0A1C4AZ62_9BACI</name>
<accession>A0A1C4AZ62</accession>
<dbReference type="AlphaFoldDB" id="A0A1C4AZ62"/>